<dbReference type="EC" id="2.7.11.1" evidence="7"/>
<dbReference type="GO" id="GO:0005524">
    <property type="term" value="F:ATP binding"/>
    <property type="evidence" value="ECO:0007669"/>
    <property type="project" value="UniProtKB-KW"/>
</dbReference>
<dbReference type="PROSITE" id="PS00108">
    <property type="entry name" value="PROTEIN_KINASE_ST"/>
    <property type="match status" value="1"/>
</dbReference>
<feature type="region of interest" description="Disordered" evidence="5">
    <location>
        <begin position="1"/>
        <end position="45"/>
    </location>
</feature>
<dbReference type="RefSeq" id="WP_145235706.1">
    <property type="nucleotide sequence ID" value="NZ_CP036273.1"/>
</dbReference>
<evidence type="ECO:0000256" key="2">
    <source>
        <dbReference type="ARBA" id="ARBA00022741"/>
    </source>
</evidence>
<evidence type="ECO:0000313" key="8">
    <source>
        <dbReference type="Proteomes" id="UP000319576"/>
    </source>
</evidence>
<keyword evidence="8" id="KW-1185">Reference proteome</keyword>
<dbReference type="SMART" id="SM00220">
    <property type="entry name" value="S_TKc"/>
    <property type="match status" value="1"/>
</dbReference>
<keyword evidence="1 7" id="KW-0808">Transferase</keyword>
<dbReference type="InterPro" id="IPR011009">
    <property type="entry name" value="Kinase-like_dom_sf"/>
</dbReference>
<evidence type="ECO:0000256" key="4">
    <source>
        <dbReference type="ARBA" id="ARBA00022840"/>
    </source>
</evidence>
<evidence type="ECO:0000259" key="6">
    <source>
        <dbReference type="PROSITE" id="PS50011"/>
    </source>
</evidence>
<dbReference type="InterPro" id="IPR008271">
    <property type="entry name" value="Ser/Thr_kinase_AS"/>
</dbReference>
<keyword evidence="2" id="KW-0547">Nucleotide-binding</keyword>
<dbReference type="AlphaFoldDB" id="A0A517XPX7"/>
<dbReference type="Pfam" id="PF00069">
    <property type="entry name" value="Pkinase"/>
    <property type="match status" value="1"/>
</dbReference>
<evidence type="ECO:0000256" key="5">
    <source>
        <dbReference type="SAM" id="MobiDB-lite"/>
    </source>
</evidence>
<sequence length="432" mass="45626">MSFSDPFGTGRPPPPPRSDPNATRRDADPERTVRRPGNDTPSPFPGLGGFVVPGFEVLGEIARGGMGVVFAARELALGREVAIKTLLPEFSGDALAAARFAAEVRTTARLPHPGVPPVYRLGLLADGRPFMAMKLIRGRTLAAVLAARWQRPASRSTDDLDITAPDSPGALQILEQVCQAVGFAHARGVVHRDLKPANVMVGPFGEVQVMDWGLALDTTARQPDDLDPVLNAATGPDQVIVVHRSMFVAEGTPAYMAPEQARGGAVDARADVFALGGVLCAVLTGRPPFTGRDADDVLRRARLADLSDAFDRLDRSDAAPELVALAKSCLAADADERPPDAGVVTSILIAHRTGWEEKLREFDREQAAAVARSGEARKTAWAAARAEYEAAARGRMWRAVVALAVLSSALAAGLALTHMAPEAPSRGAGCSP</sequence>
<proteinExistence type="predicted"/>
<dbReference type="GO" id="GO:0004674">
    <property type="term" value="F:protein serine/threonine kinase activity"/>
    <property type="evidence" value="ECO:0007669"/>
    <property type="project" value="UniProtKB-EC"/>
</dbReference>
<evidence type="ECO:0000256" key="1">
    <source>
        <dbReference type="ARBA" id="ARBA00022679"/>
    </source>
</evidence>
<dbReference type="SUPFAM" id="SSF56112">
    <property type="entry name" value="Protein kinase-like (PK-like)"/>
    <property type="match status" value="1"/>
</dbReference>
<feature type="compositionally biased region" description="Low complexity" evidence="5">
    <location>
        <begin position="1"/>
        <end position="10"/>
    </location>
</feature>
<dbReference type="Gene3D" id="1.10.510.10">
    <property type="entry name" value="Transferase(Phosphotransferase) domain 1"/>
    <property type="match status" value="1"/>
</dbReference>
<dbReference type="CDD" id="cd14014">
    <property type="entry name" value="STKc_PknB_like"/>
    <property type="match status" value="1"/>
</dbReference>
<feature type="domain" description="Protein kinase" evidence="6">
    <location>
        <begin position="55"/>
        <end position="349"/>
    </location>
</feature>
<organism evidence="7 8">
    <name type="scientific">Urbifossiella limnaea</name>
    <dbReference type="NCBI Taxonomy" id="2528023"/>
    <lineage>
        <taxon>Bacteria</taxon>
        <taxon>Pseudomonadati</taxon>
        <taxon>Planctomycetota</taxon>
        <taxon>Planctomycetia</taxon>
        <taxon>Gemmatales</taxon>
        <taxon>Gemmataceae</taxon>
        <taxon>Urbifossiella</taxon>
    </lineage>
</organism>
<dbReference type="EMBL" id="CP036273">
    <property type="protein sequence ID" value="QDU19559.1"/>
    <property type="molecule type" value="Genomic_DNA"/>
</dbReference>
<dbReference type="Gene3D" id="3.30.200.20">
    <property type="entry name" value="Phosphorylase Kinase, domain 1"/>
    <property type="match status" value="1"/>
</dbReference>
<evidence type="ECO:0000313" key="7">
    <source>
        <dbReference type="EMBL" id="QDU19559.1"/>
    </source>
</evidence>
<protein>
    <submittedName>
        <fullName evidence="7">Serine/threonine-protein kinase PknD</fullName>
        <ecNumber evidence="7">2.7.11.1</ecNumber>
    </submittedName>
</protein>
<dbReference type="Proteomes" id="UP000319576">
    <property type="component" value="Chromosome"/>
</dbReference>
<dbReference type="KEGG" id="uli:ETAA1_14880"/>
<keyword evidence="3 7" id="KW-0418">Kinase</keyword>
<dbReference type="PANTHER" id="PTHR43289:SF6">
    <property type="entry name" value="SERINE_THREONINE-PROTEIN KINASE NEKL-3"/>
    <property type="match status" value="1"/>
</dbReference>
<feature type="compositionally biased region" description="Basic and acidic residues" evidence="5">
    <location>
        <begin position="22"/>
        <end position="37"/>
    </location>
</feature>
<name>A0A517XPX7_9BACT</name>
<evidence type="ECO:0000256" key="3">
    <source>
        <dbReference type="ARBA" id="ARBA00022777"/>
    </source>
</evidence>
<dbReference type="PROSITE" id="PS50011">
    <property type="entry name" value="PROTEIN_KINASE_DOM"/>
    <property type="match status" value="1"/>
</dbReference>
<dbReference type="PANTHER" id="PTHR43289">
    <property type="entry name" value="MITOGEN-ACTIVATED PROTEIN KINASE KINASE KINASE 20-RELATED"/>
    <property type="match status" value="1"/>
</dbReference>
<reference evidence="7 8" key="1">
    <citation type="submission" date="2019-02" db="EMBL/GenBank/DDBJ databases">
        <title>Deep-cultivation of Planctomycetes and their phenomic and genomic characterization uncovers novel biology.</title>
        <authorList>
            <person name="Wiegand S."/>
            <person name="Jogler M."/>
            <person name="Boedeker C."/>
            <person name="Pinto D."/>
            <person name="Vollmers J."/>
            <person name="Rivas-Marin E."/>
            <person name="Kohn T."/>
            <person name="Peeters S.H."/>
            <person name="Heuer A."/>
            <person name="Rast P."/>
            <person name="Oberbeckmann S."/>
            <person name="Bunk B."/>
            <person name="Jeske O."/>
            <person name="Meyerdierks A."/>
            <person name="Storesund J.E."/>
            <person name="Kallscheuer N."/>
            <person name="Luecker S."/>
            <person name="Lage O.M."/>
            <person name="Pohl T."/>
            <person name="Merkel B.J."/>
            <person name="Hornburger P."/>
            <person name="Mueller R.-W."/>
            <person name="Bruemmer F."/>
            <person name="Labrenz M."/>
            <person name="Spormann A.M."/>
            <person name="Op den Camp H."/>
            <person name="Overmann J."/>
            <person name="Amann R."/>
            <person name="Jetten M.S.M."/>
            <person name="Mascher T."/>
            <person name="Medema M.H."/>
            <person name="Devos D.P."/>
            <person name="Kaster A.-K."/>
            <person name="Ovreas L."/>
            <person name="Rohde M."/>
            <person name="Galperin M.Y."/>
            <person name="Jogler C."/>
        </authorList>
    </citation>
    <scope>NUCLEOTIDE SEQUENCE [LARGE SCALE GENOMIC DNA]</scope>
    <source>
        <strain evidence="7 8">ETA_A1</strain>
    </source>
</reference>
<keyword evidence="4" id="KW-0067">ATP-binding</keyword>
<gene>
    <name evidence="7" type="primary">pknD_3</name>
    <name evidence="7" type="ORF">ETAA1_14880</name>
</gene>
<dbReference type="OrthoDB" id="9813021at2"/>
<dbReference type="InterPro" id="IPR000719">
    <property type="entry name" value="Prot_kinase_dom"/>
</dbReference>
<accession>A0A517XPX7</accession>